<keyword evidence="3" id="KW-0464">Manganese</keyword>
<dbReference type="InterPro" id="IPR047581">
    <property type="entry name" value="EcSI_cupin"/>
</dbReference>
<evidence type="ECO:0000256" key="3">
    <source>
        <dbReference type="ARBA" id="ARBA00023211"/>
    </source>
</evidence>
<evidence type="ECO:0000313" key="9">
    <source>
        <dbReference type="EMBL" id="PJJ30985.1"/>
    </source>
</evidence>
<dbReference type="Proteomes" id="UP000231092">
    <property type="component" value="Unassembled WGS sequence"/>
</dbReference>
<reference evidence="9 10" key="1">
    <citation type="submission" date="2017-11" db="EMBL/GenBank/DDBJ databases">
        <title>Understudied soil microbes with underappreciated capabilities: Untangling the Clostridium saccharolyticum group.</title>
        <authorList>
            <person name="Leschine S."/>
        </authorList>
    </citation>
    <scope>NUCLEOTIDE SEQUENCE [LARGE SCALE GENOMIC DNA]</scope>
    <source>
        <strain evidence="9 10">18A</strain>
    </source>
</reference>
<keyword evidence="4" id="KW-0413">Isomerase</keyword>
<protein>
    <recommendedName>
        <fullName evidence="8">D-lyxose ketol-isomerase</fullName>
        <ecNumber evidence="8">5.3.1.15</ecNumber>
    </recommendedName>
</protein>
<evidence type="ECO:0000256" key="1">
    <source>
        <dbReference type="ARBA" id="ARBA00001936"/>
    </source>
</evidence>
<evidence type="ECO:0000256" key="4">
    <source>
        <dbReference type="ARBA" id="ARBA00023235"/>
    </source>
</evidence>
<proteinExistence type="inferred from homology"/>
<dbReference type="Pfam" id="PF07385">
    <property type="entry name" value="Lyx_isomer"/>
    <property type="match status" value="1"/>
</dbReference>
<dbReference type="AlphaFoldDB" id="A0A2M8ZC38"/>
<dbReference type="CDD" id="cd20309">
    <property type="entry name" value="cupin_EcSI"/>
    <property type="match status" value="1"/>
</dbReference>
<name>A0A2M8ZC38_9FIRM</name>
<comment type="caution">
    <text evidence="9">The sequence shown here is derived from an EMBL/GenBank/DDBJ whole genome shotgun (WGS) entry which is preliminary data.</text>
</comment>
<evidence type="ECO:0000256" key="5">
    <source>
        <dbReference type="ARBA" id="ARBA00023277"/>
    </source>
</evidence>
<evidence type="ECO:0000256" key="8">
    <source>
        <dbReference type="ARBA" id="ARBA00044972"/>
    </source>
</evidence>
<comment type="similarity">
    <text evidence="7">Belongs to the D-lyxose ketol-isomerase family.</text>
</comment>
<dbReference type="GO" id="GO:0046872">
    <property type="term" value="F:metal ion binding"/>
    <property type="evidence" value="ECO:0007669"/>
    <property type="project" value="UniProtKB-KW"/>
</dbReference>
<dbReference type="OrthoDB" id="27002at2"/>
<gene>
    <name evidence="9" type="ORF">H171_4608</name>
</gene>
<dbReference type="EC" id="5.3.1.15" evidence="8"/>
<evidence type="ECO:0000313" key="10">
    <source>
        <dbReference type="Proteomes" id="UP000231092"/>
    </source>
</evidence>
<keyword evidence="5" id="KW-0119">Carbohydrate metabolism</keyword>
<evidence type="ECO:0000256" key="7">
    <source>
        <dbReference type="ARBA" id="ARBA00044951"/>
    </source>
</evidence>
<evidence type="ECO:0000256" key="2">
    <source>
        <dbReference type="ARBA" id="ARBA00022723"/>
    </source>
</evidence>
<dbReference type="Gene3D" id="2.60.120.10">
    <property type="entry name" value="Jelly Rolls"/>
    <property type="match status" value="1"/>
</dbReference>
<comment type="catalytic activity">
    <reaction evidence="6">
        <text>D-lyxose = D-xylulose</text>
        <dbReference type="Rhea" id="RHEA:14201"/>
        <dbReference type="ChEBI" id="CHEBI:16789"/>
        <dbReference type="ChEBI" id="CHEBI:17140"/>
        <dbReference type="EC" id="5.3.1.15"/>
    </reaction>
</comment>
<dbReference type="InterPro" id="IPR014710">
    <property type="entry name" value="RmlC-like_jellyroll"/>
</dbReference>
<evidence type="ECO:0000256" key="6">
    <source>
        <dbReference type="ARBA" id="ARBA00044907"/>
    </source>
</evidence>
<comment type="cofactor">
    <cofactor evidence="1">
        <name>Mn(2+)</name>
        <dbReference type="ChEBI" id="CHEBI:29035"/>
    </cofactor>
</comment>
<sequence length="225" mass="25701">MKRSEINQVIKDMEQLIKEHKFEIPPFAKWSAREWSDKGHEYDEIRDNKLGWDITDFGLGRFDQVGFSLLTIRNGNLTMDQYKKNYAEKLLMLYEGQSAAMHFHWNKMEDIINRGGNDVYITVYNGAEDGRILQTDVTVSMDGKLSIVAAGTKVKLSPGESITITPYLYHDFLVPATGGSVLLGEVSMCNDDENDNRFADASVGRFPEIEEDELPYRLLCNEYPI</sequence>
<dbReference type="GO" id="GO:0047828">
    <property type="term" value="F:D-lyxose ketol-isomerase activity"/>
    <property type="evidence" value="ECO:0007669"/>
    <property type="project" value="UniProtKB-EC"/>
</dbReference>
<dbReference type="RefSeq" id="WP_100307168.1">
    <property type="nucleotide sequence ID" value="NZ_PGET01000001.1"/>
</dbReference>
<dbReference type="InterPro" id="IPR010864">
    <property type="entry name" value="D-lyxose_isomer"/>
</dbReference>
<dbReference type="EMBL" id="PGET01000001">
    <property type="protein sequence ID" value="PJJ30985.1"/>
    <property type="molecule type" value="Genomic_DNA"/>
</dbReference>
<accession>A0A2M8ZC38</accession>
<keyword evidence="2" id="KW-0479">Metal-binding</keyword>
<organism evidence="9 10">
    <name type="scientific">[Clostridium] celerecrescens 18A</name>
    <dbReference type="NCBI Taxonomy" id="1286362"/>
    <lineage>
        <taxon>Bacteria</taxon>
        <taxon>Bacillati</taxon>
        <taxon>Bacillota</taxon>
        <taxon>Clostridia</taxon>
        <taxon>Lachnospirales</taxon>
        <taxon>Lachnospiraceae</taxon>
        <taxon>Lacrimispora</taxon>
    </lineage>
</organism>